<dbReference type="SUPFAM" id="SSF57845">
    <property type="entry name" value="B-box zinc-binding domain"/>
    <property type="match status" value="1"/>
</dbReference>
<dbReference type="AlphaFoldDB" id="A0A8B6C2P0"/>
<dbReference type="Gene3D" id="2.120.10.30">
    <property type="entry name" value="TolB, C-terminal domain"/>
    <property type="match status" value="1"/>
</dbReference>
<evidence type="ECO:0000256" key="1">
    <source>
        <dbReference type="PROSITE-ProRule" id="PRU00024"/>
    </source>
</evidence>
<sequence>MAEGEEKTKENFIRLLTFITGPVTETLHLYFEFKVLNSVDFVMFLDNHKHTLVHQFIHPCTECCECKTRSPGETKQISRLTPSQFDLLFETDESKEIHGHKRTKGPQRKQICLCSISAKRTTSVDFMDISLMSAVLTSCCPPGSISGNPKWIKDIKETRNLIAHSPSDKISKSEYDQKLSFVEGSLLNIADVVGPMFLKMTKEKISTFKDSDLLTIINKDLKKNNNDNIRQILEKFIEEQKRTSKLLEQQNRNLAEKTEAMHAMISEVFRRLEEQKAITVGIGEMLFDVKTVVQNELPKAAYPIDKTVSHDPDVCYVEWRLATPKKWNVDEIKEALENTPSLIGQKFHIEFVYKGSLLIQTKAPMFLLQNYKLFVEAVESFLRHFVDICGLDTEVKTIVKVELVVSKEKFASQHLDPEKMETSTFACDPCSSKKHSSEAIQYCYQCQDNLCQQCFENHNLNAAFSHHNLTSTGILTFENNCSKHESLTLDFFCVEHDCLCCRACITSEHSCCHKLVPLEDAAKDVKQSVIFQDISFALSNIAKTLDTAITNQDENIKSLDGYDRVAISKQVASHKSGIIKRLDELEDKIRQDSYYLKEEQKLKSESSKKKLIQIVKPIKHMFDQVNIVLKYGSHKQLFVLLNRYKLEISDYENKLKAILPTLKTRKITFHPPDNFMNTFISLGSTRLNSMQYNADYQLPRMQQVQVPISDKSIQMTSKFTLHSKIEIKRPGGVWISSIGITDENRLLLCNFYGRNILLYSEKGDYLHDCKLSGEPWDIAVLSGEDKSVATQPHQHSIQFINTKTMKPGSTHSVPGDCYAIAVVNDKICVGGHQGYLYIVDKQGQYITTVRVANAGRIDYLHSAGPHDTVYYIDSNHMAVYCVNLEGHRRFRYTPKDLKIIRSVITDKEGNMYLAGNSSYNIQRLTPNGKFLDVILDEGNFIKNPIDMVFSNDCRKLFVLNQDKNNTYVLVFSCL</sequence>
<accession>A0A8B6C2P0</accession>
<dbReference type="OrthoDB" id="6109775at2759"/>
<proteinExistence type="predicted"/>
<dbReference type="PANTHER" id="PTHR25462:SF296">
    <property type="entry name" value="MEIOTIC P26, ISOFORM F"/>
    <property type="match status" value="1"/>
</dbReference>
<evidence type="ECO:0000313" key="5">
    <source>
        <dbReference type="Proteomes" id="UP000596742"/>
    </source>
</evidence>
<dbReference type="Gene3D" id="3.30.160.60">
    <property type="entry name" value="Classic Zinc Finger"/>
    <property type="match status" value="1"/>
</dbReference>
<keyword evidence="2" id="KW-0175">Coiled coil</keyword>
<dbReference type="PANTHER" id="PTHR25462">
    <property type="entry name" value="BONUS, ISOFORM C-RELATED"/>
    <property type="match status" value="1"/>
</dbReference>
<dbReference type="GO" id="GO:0061630">
    <property type="term" value="F:ubiquitin protein ligase activity"/>
    <property type="evidence" value="ECO:0007669"/>
    <property type="project" value="TreeGrafter"/>
</dbReference>
<dbReference type="EMBL" id="UYJE01001087">
    <property type="protein sequence ID" value="VDH99037.1"/>
    <property type="molecule type" value="Genomic_DNA"/>
</dbReference>
<feature type="coiled-coil region" evidence="2">
    <location>
        <begin position="233"/>
        <end position="267"/>
    </location>
</feature>
<evidence type="ECO:0000259" key="3">
    <source>
        <dbReference type="PROSITE" id="PS50119"/>
    </source>
</evidence>
<dbReference type="CDD" id="cd19757">
    <property type="entry name" value="Bbox1"/>
    <property type="match status" value="1"/>
</dbReference>
<keyword evidence="5" id="KW-1185">Reference proteome</keyword>
<keyword evidence="1" id="KW-0863">Zinc-finger</keyword>
<dbReference type="Proteomes" id="UP000596742">
    <property type="component" value="Unassembled WGS sequence"/>
</dbReference>
<dbReference type="InterPro" id="IPR047153">
    <property type="entry name" value="TRIM45/56/19-like"/>
</dbReference>
<name>A0A8B6C2P0_MYTGA</name>
<gene>
    <name evidence="4" type="ORF">MGAL_10B088611</name>
</gene>
<keyword evidence="1" id="KW-0862">Zinc</keyword>
<feature type="domain" description="B box-type" evidence="3">
    <location>
        <begin position="481"/>
        <end position="518"/>
    </location>
</feature>
<dbReference type="GO" id="GO:0008270">
    <property type="term" value="F:zinc ion binding"/>
    <property type="evidence" value="ECO:0007669"/>
    <property type="project" value="UniProtKB-KW"/>
</dbReference>
<feature type="domain" description="B box-type" evidence="3">
    <location>
        <begin position="430"/>
        <end position="472"/>
    </location>
</feature>
<dbReference type="SUPFAM" id="SSF63829">
    <property type="entry name" value="Calcium-dependent phosphotriesterase"/>
    <property type="match status" value="1"/>
</dbReference>
<reference evidence="4" key="1">
    <citation type="submission" date="2018-11" db="EMBL/GenBank/DDBJ databases">
        <authorList>
            <person name="Alioto T."/>
            <person name="Alioto T."/>
        </authorList>
    </citation>
    <scope>NUCLEOTIDE SEQUENCE</scope>
</reference>
<dbReference type="PROSITE" id="PS50119">
    <property type="entry name" value="ZF_BBOX"/>
    <property type="match status" value="2"/>
</dbReference>
<dbReference type="InterPro" id="IPR000315">
    <property type="entry name" value="Znf_B-box"/>
</dbReference>
<dbReference type="InterPro" id="IPR011042">
    <property type="entry name" value="6-blade_b-propeller_TolB-like"/>
</dbReference>
<protein>
    <recommendedName>
        <fullName evidence="3">B box-type domain-containing protein</fullName>
    </recommendedName>
</protein>
<evidence type="ECO:0000313" key="4">
    <source>
        <dbReference type="EMBL" id="VDH99037.1"/>
    </source>
</evidence>
<organism evidence="4 5">
    <name type="scientific">Mytilus galloprovincialis</name>
    <name type="common">Mediterranean mussel</name>
    <dbReference type="NCBI Taxonomy" id="29158"/>
    <lineage>
        <taxon>Eukaryota</taxon>
        <taxon>Metazoa</taxon>
        <taxon>Spiralia</taxon>
        <taxon>Lophotrochozoa</taxon>
        <taxon>Mollusca</taxon>
        <taxon>Bivalvia</taxon>
        <taxon>Autobranchia</taxon>
        <taxon>Pteriomorphia</taxon>
        <taxon>Mytilida</taxon>
        <taxon>Mytiloidea</taxon>
        <taxon>Mytilidae</taxon>
        <taxon>Mytilinae</taxon>
        <taxon>Mytilus</taxon>
    </lineage>
</organism>
<comment type="caution">
    <text evidence="4">The sequence shown here is derived from an EMBL/GenBank/DDBJ whole genome shotgun (WGS) entry which is preliminary data.</text>
</comment>
<keyword evidence="1" id="KW-0479">Metal-binding</keyword>
<evidence type="ECO:0000256" key="2">
    <source>
        <dbReference type="SAM" id="Coils"/>
    </source>
</evidence>